<reference evidence="12" key="1">
    <citation type="submission" date="2022-11" db="EMBL/GenBank/DDBJ databases">
        <title>Centuries of genome instability and evolution in soft-shell clam transmissible cancer (bioRxiv).</title>
        <authorList>
            <person name="Hart S.F.M."/>
            <person name="Yonemitsu M.A."/>
            <person name="Giersch R.M."/>
            <person name="Beal B.F."/>
            <person name="Arriagada G."/>
            <person name="Davis B.W."/>
            <person name="Ostrander E.A."/>
            <person name="Goff S.P."/>
            <person name="Metzger M.J."/>
        </authorList>
    </citation>
    <scope>NUCLEOTIDE SEQUENCE</scope>
    <source>
        <strain evidence="12">MELC-2E11</strain>
        <tissue evidence="12">Siphon/mantle</tissue>
    </source>
</reference>
<feature type="compositionally biased region" description="Polar residues" evidence="9">
    <location>
        <begin position="616"/>
        <end position="633"/>
    </location>
</feature>
<dbReference type="EMBL" id="CP111014">
    <property type="protein sequence ID" value="WAQ98248.1"/>
    <property type="molecule type" value="Genomic_DNA"/>
</dbReference>
<evidence type="ECO:0000256" key="6">
    <source>
        <dbReference type="ARBA" id="ARBA00022840"/>
    </source>
</evidence>
<organism evidence="12 13">
    <name type="scientific">Mya arenaria</name>
    <name type="common">Soft-shell clam</name>
    <dbReference type="NCBI Taxonomy" id="6604"/>
    <lineage>
        <taxon>Eukaryota</taxon>
        <taxon>Metazoa</taxon>
        <taxon>Spiralia</taxon>
        <taxon>Lophotrochozoa</taxon>
        <taxon>Mollusca</taxon>
        <taxon>Bivalvia</taxon>
        <taxon>Autobranchia</taxon>
        <taxon>Heteroconchia</taxon>
        <taxon>Euheterodonta</taxon>
        <taxon>Imparidentia</taxon>
        <taxon>Neoheterodontei</taxon>
        <taxon>Myida</taxon>
        <taxon>Myoidea</taxon>
        <taxon>Myidae</taxon>
        <taxon>Mya</taxon>
    </lineage>
</organism>
<dbReference type="SUPFAM" id="SSF56112">
    <property type="entry name" value="Protein kinase-like (PK-like)"/>
    <property type="match status" value="1"/>
</dbReference>
<evidence type="ECO:0000259" key="11">
    <source>
        <dbReference type="SMART" id="SM00220"/>
    </source>
</evidence>
<feature type="region of interest" description="Disordered" evidence="9">
    <location>
        <begin position="373"/>
        <end position="418"/>
    </location>
</feature>
<feature type="region of interest" description="Disordered" evidence="9">
    <location>
        <begin position="888"/>
        <end position="967"/>
    </location>
</feature>
<feature type="compositionally biased region" description="Low complexity" evidence="9">
    <location>
        <begin position="403"/>
        <end position="415"/>
    </location>
</feature>
<evidence type="ECO:0000256" key="9">
    <source>
        <dbReference type="SAM" id="MobiDB-lite"/>
    </source>
</evidence>
<accession>A0ABY7DQ74</accession>
<feature type="transmembrane region" description="Helical" evidence="10">
    <location>
        <begin position="1054"/>
        <end position="1072"/>
    </location>
</feature>
<comment type="catalytic activity">
    <reaction evidence="7">
        <text>L-threonyl-[protein] + ATP = O-phospho-L-threonyl-[protein] + ADP + H(+)</text>
        <dbReference type="Rhea" id="RHEA:46608"/>
        <dbReference type="Rhea" id="RHEA-COMP:11060"/>
        <dbReference type="Rhea" id="RHEA-COMP:11605"/>
        <dbReference type="ChEBI" id="CHEBI:15378"/>
        <dbReference type="ChEBI" id="CHEBI:30013"/>
        <dbReference type="ChEBI" id="CHEBI:30616"/>
        <dbReference type="ChEBI" id="CHEBI:61977"/>
        <dbReference type="ChEBI" id="CHEBI:456216"/>
        <dbReference type="EC" id="2.7.11.1"/>
    </reaction>
</comment>
<feature type="compositionally biased region" description="Basic and acidic residues" evidence="9">
    <location>
        <begin position="733"/>
        <end position="761"/>
    </location>
</feature>
<dbReference type="Gene3D" id="1.10.510.10">
    <property type="entry name" value="Transferase(Phosphotransferase) domain 1"/>
    <property type="match status" value="1"/>
</dbReference>
<evidence type="ECO:0000256" key="2">
    <source>
        <dbReference type="ARBA" id="ARBA00022527"/>
    </source>
</evidence>
<keyword evidence="6" id="KW-0067">ATP-binding</keyword>
<keyword evidence="10" id="KW-0812">Transmembrane</keyword>
<evidence type="ECO:0000256" key="5">
    <source>
        <dbReference type="ARBA" id="ARBA00022777"/>
    </source>
</evidence>
<evidence type="ECO:0000256" key="4">
    <source>
        <dbReference type="ARBA" id="ARBA00022741"/>
    </source>
</evidence>
<feature type="compositionally biased region" description="Basic and acidic residues" evidence="9">
    <location>
        <begin position="567"/>
        <end position="585"/>
    </location>
</feature>
<dbReference type="Proteomes" id="UP001164746">
    <property type="component" value="Chromosome 3"/>
</dbReference>
<feature type="compositionally biased region" description="Basic and acidic residues" evidence="9">
    <location>
        <begin position="888"/>
        <end position="912"/>
    </location>
</feature>
<feature type="compositionally biased region" description="Polar residues" evidence="9">
    <location>
        <begin position="690"/>
        <end position="721"/>
    </location>
</feature>
<gene>
    <name evidence="12" type="ORF">MAR_022621</name>
</gene>
<evidence type="ECO:0000313" key="13">
    <source>
        <dbReference type="Proteomes" id="UP001164746"/>
    </source>
</evidence>
<dbReference type="SMART" id="SM00220">
    <property type="entry name" value="S_TKc"/>
    <property type="match status" value="1"/>
</dbReference>
<keyword evidence="10" id="KW-1133">Transmembrane helix</keyword>
<feature type="compositionally biased region" description="Basic and acidic residues" evidence="9">
    <location>
        <begin position="662"/>
        <end position="671"/>
    </location>
</feature>
<name>A0ABY7DQ74_MYAAR</name>
<keyword evidence="5" id="KW-0418">Kinase</keyword>
<feature type="compositionally biased region" description="Pro residues" evidence="9">
    <location>
        <begin position="763"/>
        <end position="774"/>
    </location>
</feature>
<dbReference type="Gene3D" id="3.30.200.20">
    <property type="entry name" value="Phosphorylase Kinase, domain 1"/>
    <property type="match status" value="1"/>
</dbReference>
<evidence type="ECO:0000256" key="3">
    <source>
        <dbReference type="ARBA" id="ARBA00022679"/>
    </source>
</evidence>
<dbReference type="InterPro" id="IPR000719">
    <property type="entry name" value="Prot_kinase_dom"/>
</dbReference>
<feature type="domain" description="Protein kinase" evidence="11">
    <location>
        <begin position="4"/>
        <end position="178"/>
    </location>
</feature>
<feature type="compositionally biased region" description="Acidic residues" evidence="9">
    <location>
        <begin position="956"/>
        <end position="967"/>
    </location>
</feature>
<keyword evidence="4" id="KW-0547">Nucleotide-binding</keyword>
<proteinExistence type="predicted"/>
<sequence>MEKYVKVRKIGEGAFGKAELVKRKQDGLQMVIKEINIMRMNAKEREDSRKESMVTCMPKSTVNVAFPLEKNRFWTGLCKCALPLNTSMTGKSYTGTLNLSSGFGSAWGFWYCEGSQQHSGAGSNMYRDTILPQPRDIGSYPPLSPKYSYDLRNLVSALFKRAPRDRPSINSVLRKPFISQRVPKFLSTEELESEFSHTVMHGHKLGRALPPPPKPAARPPSGHQPRGQEVQVDPVQEVLLVPAQEVQLVPVQVVPLVPVLEVQLGAGLPLARMHKAREEGWTSLIGSMESDSGKDNKREEVREPVRAAGIGGPAIGVQRPIAGPAGDQNGKAARGKYEHYNQYLDKLEQDREIRKRQEGIPPKAPVQAYMGAPKPLPAGPAHVRPLPGTPDPWRRAPQPSPVYQQYNQRGANQQQERAELVEDFISRRKAAANNKMRGQAELPMAPSPAPAFPITGAVHALGVNPRVIGEAPPPQPGPGITNVLGALGGPARGVADEDQDRAKTPMQKQKESILKKLNEKGPPKEEAPESARPRWGEGGPGLKFAEKPETMEVARPQWGGGGVGLKLAEKPDTPDPARPHARDRVIMNPDSVRRQWGRPGETVVKALQGVPLAEQTMASDKSEGSLSSASTGEGPTPSAAIGSTITITKAPAITKGTITIRTAEENKKQATESELQPPTSTEDDDRLSTIPETASSQLDSPTKGRSPTRSPTQAPTVTSLVGKTVDNIVAEPENQKKDSEQIVESHVEADEKKDSPTKEVVKPPIPARKPPLPEKPVTLPKPVLLPKPDAPMEFAPSRPSSVKSLGAGTFFEKKRKTGLVLGMTMGSFDIGHRELLRTCSEPDLAGLFRTMTQESPLSQLRHLKKSRGRTWVGREMEIRGVSLDRGKRREKELNRRRMEKTSKMMTEEDSKKSPVKFSLSSDQGSGGDANRSDSVDNENPETPDGSRDDGMSELFPTDDSDSEFNDEEDMGDFDLFGRLEETRAQLEEALGADKLIQVYKTIQALQEDEDENMEEGARIAQDLLGPSHIHLYPKFSVDECLKWTITPPLVKNTMFIFFYFVSTFLFFCVCQFM</sequence>
<dbReference type="InterPro" id="IPR011009">
    <property type="entry name" value="Kinase-like_dom_sf"/>
</dbReference>
<dbReference type="PANTHER" id="PTHR44899:SF3">
    <property type="entry name" value="SERINE_THREONINE-PROTEIN KINASE NEK1"/>
    <property type="match status" value="1"/>
</dbReference>
<comment type="catalytic activity">
    <reaction evidence="8">
        <text>L-seryl-[protein] + ATP = O-phospho-L-seryl-[protein] + ADP + H(+)</text>
        <dbReference type="Rhea" id="RHEA:17989"/>
        <dbReference type="Rhea" id="RHEA-COMP:9863"/>
        <dbReference type="Rhea" id="RHEA-COMP:11604"/>
        <dbReference type="ChEBI" id="CHEBI:15378"/>
        <dbReference type="ChEBI" id="CHEBI:29999"/>
        <dbReference type="ChEBI" id="CHEBI:30616"/>
        <dbReference type="ChEBI" id="CHEBI:83421"/>
        <dbReference type="ChEBI" id="CHEBI:456216"/>
        <dbReference type="EC" id="2.7.11.1"/>
    </reaction>
</comment>
<evidence type="ECO:0000256" key="10">
    <source>
        <dbReference type="SAM" id="Phobius"/>
    </source>
</evidence>
<evidence type="ECO:0000256" key="7">
    <source>
        <dbReference type="ARBA" id="ARBA00047899"/>
    </source>
</evidence>
<dbReference type="PANTHER" id="PTHR44899">
    <property type="entry name" value="CAMK FAMILY PROTEIN KINASE"/>
    <property type="match status" value="1"/>
</dbReference>
<keyword evidence="13" id="KW-1185">Reference proteome</keyword>
<feature type="compositionally biased region" description="Low complexity" evidence="9">
    <location>
        <begin position="644"/>
        <end position="660"/>
    </location>
</feature>
<feature type="region of interest" description="Disordered" evidence="9">
    <location>
        <begin position="202"/>
        <end position="230"/>
    </location>
</feature>
<feature type="region of interest" description="Disordered" evidence="9">
    <location>
        <begin position="477"/>
        <end position="781"/>
    </location>
</feature>
<evidence type="ECO:0000313" key="12">
    <source>
        <dbReference type="EMBL" id="WAQ98248.1"/>
    </source>
</evidence>
<dbReference type="InterPro" id="IPR051131">
    <property type="entry name" value="NEK_Ser/Thr_kinase_NIMA"/>
</dbReference>
<evidence type="ECO:0000256" key="1">
    <source>
        <dbReference type="ARBA" id="ARBA00012513"/>
    </source>
</evidence>
<keyword evidence="3" id="KW-0808">Transferase</keyword>
<protein>
    <recommendedName>
        <fullName evidence="1">non-specific serine/threonine protein kinase</fullName>
        <ecNumber evidence="1">2.7.11.1</ecNumber>
    </recommendedName>
</protein>
<dbReference type="EC" id="2.7.11.1" evidence="1"/>
<feature type="compositionally biased region" description="Pro residues" evidence="9">
    <location>
        <begin position="209"/>
        <end position="218"/>
    </location>
</feature>
<keyword evidence="2" id="KW-0723">Serine/threonine-protein kinase</keyword>
<keyword evidence="10" id="KW-0472">Membrane</keyword>
<feature type="region of interest" description="Disordered" evidence="9">
    <location>
        <begin position="310"/>
        <end position="332"/>
    </location>
</feature>
<feature type="compositionally biased region" description="Basic and acidic residues" evidence="9">
    <location>
        <begin position="500"/>
        <end position="535"/>
    </location>
</feature>
<evidence type="ECO:0000256" key="8">
    <source>
        <dbReference type="ARBA" id="ARBA00048679"/>
    </source>
</evidence>